<proteinExistence type="predicted"/>
<feature type="region of interest" description="Disordered" evidence="1">
    <location>
        <begin position="119"/>
        <end position="140"/>
    </location>
</feature>
<keyword evidence="3" id="KW-1185">Reference proteome</keyword>
<organism evidence="2 3">
    <name type="scientific">Aphidius gifuensis</name>
    <name type="common">Parasitoid wasp</name>
    <dbReference type="NCBI Taxonomy" id="684658"/>
    <lineage>
        <taxon>Eukaryota</taxon>
        <taxon>Metazoa</taxon>
        <taxon>Ecdysozoa</taxon>
        <taxon>Arthropoda</taxon>
        <taxon>Hexapoda</taxon>
        <taxon>Insecta</taxon>
        <taxon>Pterygota</taxon>
        <taxon>Neoptera</taxon>
        <taxon>Endopterygota</taxon>
        <taxon>Hymenoptera</taxon>
        <taxon>Apocrita</taxon>
        <taxon>Ichneumonoidea</taxon>
        <taxon>Braconidae</taxon>
        <taxon>Aphidiinae</taxon>
        <taxon>Aphidius</taxon>
    </lineage>
</organism>
<feature type="compositionally biased region" description="Basic and acidic residues" evidence="1">
    <location>
        <begin position="131"/>
        <end position="140"/>
    </location>
</feature>
<dbReference type="EMBL" id="JACMRX010000006">
    <property type="protein sequence ID" value="KAF7987563.1"/>
    <property type="molecule type" value="Genomic_DNA"/>
</dbReference>
<feature type="compositionally biased region" description="Polar residues" evidence="1">
    <location>
        <begin position="119"/>
        <end position="130"/>
    </location>
</feature>
<evidence type="ECO:0000256" key="1">
    <source>
        <dbReference type="SAM" id="MobiDB-lite"/>
    </source>
</evidence>
<comment type="caution">
    <text evidence="2">The sequence shown here is derived from an EMBL/GenBank/DDBJ whole genome shotgun (WGS) entry which is preliminary data.</text>
</comment>
<sequence length="253" mass="28439">MRLDQRGLAERYGNDVEFATAVEMLIALPFNPVDLVVGAYDTIISSRVFINNNDDFVELLKYFEQSWIGDRLDRMSNIMIIGVPEADNDNLTADQRYQSDLMFLHDSESKVCPSMDQESVCQQRPHSSTAGEKEGAAESTERIKRGEQDCKNRAWQLQNSCKKITLFRRTPATATKTTTATITTTITPSTTTVYSTSSSANNNKSHYKMSTNNPPNTNLHTITGAGLLAYYQNTRSINNNVFIKSSREIYDYG</sequence>
<reference evidence="2 3" key="1">
    <citation type="submission" date="2020-08" db="EMBL/GenBank/DDBJ databases">
        <title>Aphidius gifuensis genome sequencing and assembly.</title>
        <authorList>
            <person name="Du Z."/>
        </authorList>
    </citation>
    <scope>NUCLEOTIDE SEQUENCE [LARGE SCALE GENOMIC DNA]</scope>
    <source>
        <strain evidence="2">YNYX2018</strain>
        <tissue evidence="2">Adults</tissue>
    </source>
</reference>
<evidence type="ECO:0000313" key="3">
    <source>
        <dbReference type="Proteomes" id="UP000639338"/>
    </source>
</evidence>
<protein>
    <submittedName>
        <fullName evidence="2">Uncharacterized protein</fullName>
    </submittedName>
</protein>
<accession>A0A834XJY3</accession>
<gene>
    <name evidence="2" type="ORF">HCN44_003426</name>
</gene>
<dbReference type="Proteomes" id="UP000639338">
    <property type="component" value="Unassembled WGS sequence"/>
</dbReference>
<name>A0A834XJY3_APHGI</name>
<dbReference type="AlphaFoldDB" id="A0A834XJY3"/>
<evidence type="ECO:0000313" key="2">
    <source>
        <dbReference type="EMBL" id="KAF7987563.1"/>
    </source>
</evidence>